<dbReference type="EMBL" id="CAJVQC010082817">
    <property type="protein sequence ID" value="CAG8819827.1"/>
    <property type="molecule type" value="Genomic_DNA"/>
</dbReference>
<name>A0ACA9RZT2_9GLOM</name>
<feature type="non-terminal residue" evidence="1">
    <location>
        <position position="1"/>
    </location>
</feature>
<sequence length="94" mass="10584">GNRPDYQIARKWKSNHDSASTIGPSFHLNATFTGNPLISGNISGGSFDFSKSTLEINEVNKEEDLEINEVNKEEDLDSKINKFFQSPNEQQPNR</sequence>
<evidence type="ECO:0000313" key="2">
    <source>
        <dbReference type="Proteomes" id="UP000789920"/>
    </source>
</evidence>
<gene>
    <name evidence="1" type="ORF">RPERSI_LOCUS25223</name>
</gene>
<evidence type="ECO:0000313" key="1">
    <source>
        <dbReference type="EMBL" id="CAG8819827.1"/>
    </source>
</evidence>
<organism evidence="1 2">
    <name type="scientific">Racocetra persica</name>
    <dbReference type="NCBI Taxonomy" id="160502"/>
    <lineage>
        <taxon>Eukaryota</taxon>
        <taxon>Fungi</taxon>
        <taxon>Fungi incertae sedis</taxon>
        <taxon>Mucoromycota</taxon>
        <taxon>Glomeromycotina</taxon>
        <taxon>Glomeromycetes</taxon>
        <taxon>Diversisporales</taxon>
        <taxon>Gigasporaceae</taxon>
        <taxon>Racocetra</taxon>
    </lineage>
</organism>
<feature type="non-terminal residue" evidence="1">
    <location>
        <position position="94"/>
    </location>
</feature>
<dbReference type="Proteomes" id="UP000789920">
    <property type="component" value="Unassembled WGS sequence"/>
</dbReference>
<protein>
    <submittedName>
        <fullName evidence="1">25575_t:CDS:1</fullName>
    </submittedName>
</protein>
<proteinExistence type="predicted"/>
<comment type="caution">
    <text evidence="1">The sequence shown here is derived from an EMBL/GenBank/DDBJ whole genome shotgun (WGS) entry which is preliminary data.</text>
</comment>
<keyword evidence="2" id="KW-1185">Reference proteome</keyword>
<accession>A0ACA9RZT2</accession>
<reference evidence="1" key="1">
    <citation type="submission" date="2021-06" db="EMBL/GenBank/DDBJ databases">
        <authorList>
            <person name="Kallberg Y."/>
            <person name="Tangrot J."/>
            <person name="Rosling A."/>
        </authorList>
    </citation>
    <scope>NUCLEOTIDE SEQUENCE</scope>
    <source>
        <strain evidence="1">MA461A</strain>
    </source>
</reference>